<dbReference type="Proteomes" id="UP000019151">
    <property type="component" value="Chromosome"/>
</dbReference>
<feature type="domain" description="Soluble ligand binding" evidence="5">
    <location>
        <begin position="573"/>
        <end position="617"/>
    </location>
</feature>
<reference evidence="6 7" key="1">
    <citation type="journal article" date="2014" name="Genome Announc.">
        <title>Genome Sequence and Methylome of Soil Bacterium Gemmatirosa kalamazoonensis KBS708T, a Member of the Rarely Cultivated Gemmatimonadetes Phylum.</title>
        <authorList>
            <person name="Debruyn J.M."/>
            <person name="Radosevich M."/>
            <person name="Wommack K.E."/>
            <person name="Polson S.W."/>
            <person name="Hauser L.J."/>
            <person name="Fawaz M.N."/>
            <person name="Korlach J."/>
            <person name="Tsai Y.C."/>
        </authorList>
    </citation>
    <scope>NUCLEOTIDE SEQUENCE [LARGE SCALE GENOMIC DNA]</scope>
    <source>
        <strain evidence="6 7">KBS708</strain>
    </source>
</reference>
<proteinExistence type="predicted"/>
<keyword evidence="1 3" id="KW-0732">Signal</keyword>
<dbReference type="OrthoDB" id="9808948at2"/>
<dbReference type="InterPro" id="IPR003715">
    <property type="entry name" value="Poly_export_N"/>
</dbReference>
<evidence type="ECO:0000259" key="5">
    <source>
        <dbReference type="Pfam" id="PF10531"/>
    </source>
</evidence>
<dbReference type="eggNOG" id="COG1596">
    <property type="taxonomic scope" value="Bacteria"/>
</dbReference>
<accession>W0RDK0</accession>
<evidence type="ECO:0000313" key="6">
    <source>
        <dbReference type="EMBL" id="AHG88395.1"/>
    </source>
</evidence>
<dbReference type="EMBL" id="CP007128">
    <property type="protein sequence ID" value="AHG88395.1"/>
    <property type="molecule type" value="Genomic_DNA"/>
</dbReference>
<evidence type="ECO:0000256" key="1">
    <source>
        <dbReference type="ARBA" id="ARBA00022729"/>
    </source>
</evidence>
<keyword evidence="7" id="KW-1185">Reference proteome</keyword>
<feature type="domain" description="Soluble ligand binding" evidence="5">
    <location>
        <begin position="682"/>
        <end position="733"/>
    </location>
</feature>
<name>W0RDK0_9BACT</name>
<dbReference type="KEGG" id="gba:J421_0858"/>
<dbReference type="Pfam" id="PF10531">
    <property type="entry name" value="SLBB"/>
    <property type="match status" value="5"/>
</dbReference>
<protein>
    <submittedName>
        <fullName evidence="6">Polysaccharide export protein</fullName>
    </submittedName>
</protein>
<feature type="region of interest" description="Disordered" evidence="2">
    <location>
        <begin position="436"/>
        <end position="459"/>
    </location>
</feature>
<dbReference type="Pfam" id="PF02563">
    <property type="entry name" value="Poly_export"/>
    <property type="match status" value="1"/>
</dbReference>
<feature type="chain" id="PRO_5004793942" evidence="3">
    <location>
        <begin position="22"/>
        <end position="876"/>
    </location>
</feature>
<dbReference type="AlphaFoldDB" id="W0RDK0"/>
<feature type="domain" description="Soluble ligand binding" evidence="5">
    <location>
        <begin position="284"/>
        <end position="330"/>
    </location>
</feature>
<dbReference type="InParanoid" id="W0RDK0"/>
<gene>
    <name evidence="6" type="ORF">J421_0858</name>
</gene>
<dbReference type="InterPro" id="IPR049712">
    <property type="entry name" value="Poly_export"/>
</dbReference>
<evidence type="ECO:0000313" key="7">
    <source>
        <dbReference type="Proteomes" id="UP000019151"/>
    </source>
</evidence>
<dbReference type="HOGENOM" id="CLU_011447_1_0_0"/>
<evidence type="ECO:0000256" key="3">
    <source>
        <dbReference type="SAM" id="SignalP"/>
    </source>
</evidence>
<dbReference type="InterPro" id="IPR019554">
    <property type="entry name" value="Soluble_ligand-bd"/>
</dbReference>
<sequence>MSSFRRLAAAAVLLAAAPALRAQQLPTPDQARRVLESRPDLAAQLRQEISGSGLTPDQIRARLRASGYPEDLLDTYLRAPRSARDSVAGGLPSDDVLDAVAALGLADSTDTLAGRDSLRSALRRRRLARDPRDANRLDSLVDARDSLADDTLPRLTPARRRPGARTVVDSGMAIFGLNVFAGATTQFDPNLAGPVDANYRLGPGDRLVLLITGDTERAFTLDVTREGFVVIPGVGELPVANLTLAQLDDVLYQRLGRLYSGLRRGPGATTRFSINVARLHTNQIYVLGDVAEPGSYRVSSAGTALTALYAAGGPTENGSLRRVEVRRGGRIVDTLDLYDYLLRADGSHDPRLQSGDVVFVPVHGARVRVHGEIVRPATYELRPGETMADVMRAAGGFTAAAVRRRVQVSRILPPNERAGGDAGRVVIDVASVGTRDSGLGTREGAVPESRVPSPESRVPAFPLEDGDVLRVFPVSDRVARRVTVKGDVWSPGMVGFTPGMKLADAVRMAGGLKPDAYLGQVLVSRLRPADSSRVQLRTAFKDASGATSEDVVLQDDDEVRVFAVGDMRPATFVAITGAVRRPGRYAYREGMTLRDLVLVAGGLDRRAYLGEAEIATPPADGSARLAVARRVPLDSTYLLVADRGAQNDGQAGPRAAPEVALEPYANVLVFAQPDGAAERARRVTLTGEVRFPGTYTLLAKDERLSDLLQRAGGPTKTAYAGGIVFYRAHGNVGRIGVDLPSVLRDAHYRDNLLLQDGDSVHLPAYSGVVEVQGAVNAPRAVAWVPGKSLDYYVRAAGGTTRTGEMRRAYVTQPDGAVESAVARRMMPDVVPTPKPGSVVYVTERDPADHSVESVQKLAVLAQILGALTTIAVVLRR</sequence>
<dbReference type="RefSeq" id="WP_025409935.1">
    <property type="nucleotide sequence ID" value="NZ_CP007128.1"/>
</dbReference>
<evidence type="ECO:0000259" key="4">
    <source>
        <dbReference type="Pfam" id="PF02563"/>
    </source>
</evidence>
<feature type="signal peptide" evidence="3">
    <location>
        <begin position="1"/>
        <end position="21"/>
    </location>
</feature>
<dbReference type="GO" id="GO:0015159">
    <property type="term" value="F:polysaccharide transmembrane transporter activity"/>
    <property type="evidence" value="ECO:0007669"/>
    <property type="project" value="InterPro"/>
</dbReference>
<feature type="domain" description="Soluble ligand binding" evidence="5">
    <location>
        <begin position="481"/>
        <end position="528"/>
    </location>
</feature>
<evidence type="ECO:0000256" key="2">
    <source>
        <dbReference type="SAM" id="MobiDB-lite"/>
    </source>
</evidence>
<organism evidence="6 7">
    <name type="scientific">Gemmatirosa kalamazoonensis</name>
    <dbReference type="NCBI Taxonomy" id="861299"/>
    <lineage>
        <taxon>Bacteria</taxon>
        <taxon>Pseudomonadati</taxon>
        <taxon>Gemmatimonadota</taxon>
        <taxon>Gemmatimonadia</taxon>
        <taxon>Gemmatimonadales</taxon>
        <taxon>Gemmatimonadaceae</taxon>
        <taxon>Gemmatirosa</taxon>
    </lineage>
</organism>
<dbReference type="STRING" id="861299.J421_0858"/>
<feature type="domain" description="Soluble ligand binding" evidence="5">
    <location>
        <begin position="366"/>
        <end position="419"/>
    </location>
</feature>
<feature type="domain" description="Polysaccharide export protein N-terminal" evidence="4">
    <location>
        <begin position="195"/>
        <end position="259"/>
    </location>
</feature>
<dbReference type="Gene3D" id="3.10.560.10">
    <property type="entry name" value="Outer membrane lipoprotein wza domain like"/>
    <property type="match status" value="6"/>
</dbReference>
<dbReference type="PANTHER" id="PTHR33619">
    <property type="entry name" value="POLYSACCHARIDE EXPORT PROTEIN GFCE-RELATED"/>
    <property type="match status" value="1"/>
</dbReference>
<dbReference type="PANTHER" id="PTHR33619:SF3">
    <property type="entry name" value="POLYSACCHARIDE EXPORT PROTEIN GFCE-RELATED"/>
    <property type="match status" value="1"/>
</dbReference>